<dbReference type="OrthoDB" id="685424at2"/>
<name>A0A3E1NHF5_9BACT</name>
<keyword evidence="1" id="KW-0812">Transmembrane</keyword>
<organism evidence="2 3">
    <name type="scientific">Deminuibacter soli</name>
    <dbReference type="NCBI Taxonomy" id="2291815"/>
    <lineage>
        <taxon>Bacteria</taxon>
        <taxon>Pseudomonadati</taxon>
        <taxon>Bacteroidota</taxon>
        <taxon>Chitinophagia</taxon>
        <taxon>Chitinophagales</taxon>
        <taxon>Chitinophagaceae</taxon>
        <taxon>Deminuibacter</taxon>
    </lineage>
</organism>
<sequence>MLLKRPKHQLAFRIFLISAYTAYFAVHVCLRFFAPHTDIAYSVFLKQLNREIQQQRKSLSASDDVEDLKTSKVGWLYKRFAPKAAVELTGTPVVHITRYFCVAGSMPAYAQPALYNHFLLSTALRAPPAIA</sequence>
<dbReference type="EMBL" id="QTJU01000005">
    <property type="protein sequence ID" value="RFM27337.1"/>
    <property type="molecule type" value="Genomic_DNA"/>
</dbReference>
<comment type="caution">
    <text evidence="2">The sequence shown here is derived from an EMBL/GenBank/DDBJ whole genome shotgun (WGS) entry which is preliminary data.</text>
</comment>
<gene>
    <name evidence="2" type="ORF">DXN05_15030</name>
</gene>
<proteinExistence type="predicted"/>
<reference evidence="2 3" key="1">
    <citation type="submission" date="2018-08" db="EMBL/GenBank/DDBJ databases">
        <title>Chitinophagaceae sp. K23C18032701, a novel bacterium isolated from forest soil.</title>
        <authorList>
            <person name="Wang C."/>
        </authorList>
    </citation>
    <scope>NUCLEOTIDE SEQUENCE [LARGE SCALE GENOMIC DNA]</scope>
    <source>
        <strain evidence="2 3">K23C18032701</strain>
    </source>
</reference>
<accession>A0A3E1NHF5</accession>
<keyword evidence="1" id="KW-0472">Membrane</keyword>
<keyword evidence="1" id="KW-1133">Transmembrane helix</keyword>
<feature type="transmembrane region" description="Helical" evidence="1">
    <location>
        <begin position="12"/>
        <end position="34"/>
    </location>
</feature>
<evidence type="ECO:0000313" key="2">
    <source>
        <dbReference type="EMBL" id="RFM27337.1"/>
    </source>
</evidence>
<keyword evidence="3" id="KW-1185">Reference proteome</keyword>
<protein>
    <submittedName>
        <fullName evidence="2">Uncharacterized protein</fullName>
    </submittedName>
</protein>
<dbReference type="RefSeq" id="WP_116848095.1">
    <property type="nucleotide sequence ID" value="NZ_QTJU01000005.1"/>
</dbReference>
<dbReference type="Proteomes" id="UP000261284">
    <property type="component" value="Unassembled WGS sequence"/>
</dbReference>
<dbReference type="AlphaFoldDB" id="A0A3E1NHF5"/>
<evidence type="ECO:0000313" key="3">
    <source>
        <dbReference type="Proteomes" id="UP000261284"/>
    </source>
</evidence>
<evidence type="ECO:0000256" key="1">
    <source>
        <dbReference type="SAM" id="Phobius"/>
    </source>
</evidence>